<dbReference type="GO" id="GO:0016747">
    <property type="term" value="F:acyltransferase activity, transferring groups other than amino-acyl groups"/>
    <property type="evidence" value="ECO:0007669"/>
    <property type="project" value="InterPro"/>
</dbReference>
<dbReference type="Proteomes" id="UP000266298">
    <property type="component" value="Unassembled WGS sequence"/>
</dbReference>
<evidence type="ECO:0000313" key="4">
    <source>
        <dbReference type="EMBL" id="RII98686.1"/>
    </source>
</evidence>
<keyword evidence="1 4" id="KW-0808">Transferase</keyword>
<protein>
    <submittedName>
        <fullName evidence="4">GNAT family N-acetyltransferase</fullName>
    </submittedName>
</protein>
<evidence type="ECO:0000256" key="1">
    <source>
        <dbReference type="ARBA" id="ARBA00022679"/>
    </source>
</evidence>
<dbReference type="CDD" id="cd04301">
    <property type="entry name" value="NAT_SF"/>
    <property type="match status" value="1"/>
</dbReference>
<organism evidence="4 5">
    <name type="scientific">Clavibacter michiganensis</name>
    <dbReference type="NCBI Taxonomy" id="28447"/>
    <lineage>
        <taxon>Bacteria</taxon>
        <taxon>Bacillati</taxon>
        <taxon>Actinomycetota</taxon>
        <taxon>Actinomycetes</taxon>
        <taxon>Micrococcales</taxon>
        <taxon>Microbacteriaceae</taxon>
        <taxon>Clavibacter</taxon>
    </lineage>
</organism>
<dbReference type="RefSeq" id="WP_043582874.1">
    <property type="nucleotide sequence ID" value="NZ_QWEC01000013.1"/>
</dbReference>
<evidence type="ECO:0000259" key="3">
    <source>
        <dbReference type="PROSITE" id="PS51186"/>
    </source>
</evidence>
<sequence length="172" mass="18492">MTTRIRLAASSDLDALQGIEDAADRLLVDLLDPEGWPPAPTGASRAAEPGFLLVAEEEAGGSDTGLVGFAHVLEVDGLAHLEQVSVPPEHGRRGHGRALVEAAADEARRRGHRRITLRTFADVPWNAPAYARAGFVEEPPATPFHVALVETEARLGLDRLGRRIQMGRELDA</sequence>
<dbReference type="Gene3D" id="3.40.630.30">
    <property type="match status" value="1"/>
</dbReference>
<accession>A0A399P1J3</accession>
<dbReference type="PANTHER" id="PTHR43800:SF1">
    <property type="entry name" value="PEPTIDYL-LYSINE N-ACETYLTRANSFERASE YJAB"/>
    <property type="match status" value="1"/>
</dbReference>
<feature type="domain" description="N-acetyltransferase" evidence="3">
    <location>
        <begin position="3"/>
        <end position="158"/>
    </location>
</feature>
<evidence type="ECO:0000313" key="5">
    <source>
        <dbReference type="Proteomes" id="UP000266298"/>
    </source>
</evidence>
<keyword evidence="2" id="KW-0012">Acyltransferase</keyword>
<proteinExistence type="predicted"/>
<dbReference type="EMBL" id="QWEC01000013">
    <property type="protein sequence ID" value="RII98686.1"/>
    <property type="molecule type" value="Genomic_DNA"/>
</dbReference>
<dbReference type="PANTHER" id="PTHR43800">
    <property type="entry name" value="PEPTIDYL-LYSINE N-ACETYLTRANSFERASE YJAB"/>
    <property type="match status" value="1"/>
</dbReference>
<comment type="caution">
    <text evidence="4">The sequence shown here is derived from an EMBL/GenBank/DDBJ whole genome shotgun (WGS) entry which is preliminary data.</text>
</comment>
<gene>
    <name evidence="4" type="ORF">DZF96_01950</name>
</gene>
<name>A0A399P1J3_9MICO</name>
<dbReference type="InterPro" id="IPR000182">
    <property type="entry name" value="GNAT_dom"/>
</dbReference>
<reference evidence="4 5" key="1">
    <citation type="submission" date="2018-08" db="EMBL/GenBank/DDBJ databases">
        <title>Genome Sequence of Clavibacter michiganensis Subspecies type strains, and the Atypical Peach-Colored Strains Isolated from Tomato.</title>
        <authorList>
            <person name="Osdaghi E."/>
            <person name="Portier P."/>
            <person name="Briand M."/>
            <person name="Jacques M.-A."/>
        </authorList>
    </citation>
    <scope>NUCLEOTIDE SEQUENCE [LARGE SCALE GENOMIC DNA]</scope>
    <source>
        <strain evidence="4 5">CFBP 7493</strain>
    </source>
</reference>
<dbReference type="Pfam" id="PF00583">
    <property type="entry name" value="Acetyltransf_1"/>
    <property type="match status" value="1"/>
</dbReference>
<dbReference type="AlphaFoldDB" id="A0A399P1J3"/>
<evidence type="ECO:0000256" key="2">
    <source>
        <dbReference type="ARBA" id="ARBA00023315"/>
    </source>
</evidence>
<dbReference type="PROSITE" id="PS51186">
    <property type="entry name" value="GNAT"/>
    <property type="match status" value="1"/>
</dbReference>
<dbReference type="SUPFAM" id="SSF55729">
    <property type="entry name" value="Acyl-CoA N-acyltransferases (Nat)"/>
    <property type="match status" value="1"/>
</dbReference>
<dbReference type="InterPro" id="IPR016181">
    <property type="entry name" value="Acyl_CoA_acyltransferase"/>
</dbReference>